<dbReference type="Pfam" id="PF02734">
    <property type="entry name" value="Dak2"/>
    <property type="match status" value="1"/>
</dbReference>
<dbReference type="PANTHER" id="PTHR28629:SF4">
    <property type="entry name" value="TRIOKINASE_FMN CYCLASE"/>
    <property type="match status" value="1"/>
</dbReference>
<dbReference type="SMART" id="SM01120">
    <property type="entry name" value="Dak2"/>
    <property type="match status" value="1"/>
</dbReference>
<dbReference type="GO" id="GO:0019563">
    <property type="term" value="P:glycerol catabolic process"/>
    <property type="evidence" value="ECO:0007669"/>
    <property type="project" value="TreeGrafter"/>
</dbReference>
<evidence type="ECO:0000313" key="4">
    <source>
        <dbReference type="EMBL" id="PRD44808.1"/>
    </source>
</evidence>
<dbReference type="FunFam" id="1.25.40.340:FF:000002">
    <property type="entry name" value="Dihydroxyacetone kinase, L subunit"/>
    <property type="match status" value="1"/>
</dbReference>
<dbReference type="InterPro" id="IPR004007">
    <property type="entry name" value="DhaL_dom"/>
</dbReference>
<dbReference type="PROSITE" id="PS51480">
    <property type="entry name" value="DHAL"/>
    <property type="match status" value="1"/>
</dbReference>
<dbReference type="EMBL" id="PVBR01000003">
    <property type="protein sequence ID" value="PRD44808.1"/>
    <property type="molecule type" value="Genomic_DNA"/>
</dbReference>
<evidence type="ECO:0000256" key="2">
    <source>
        <dbReference type="ARBA" id="ARBA00022777"/>
    </source>
</evidence>
<dbReference type="InterPro" id="IPR012737">
    <property type="entry name" value="DhaK_L_YcgS"/>
</dbReference>
<feature type="domain" description="DhaL" evidence="3">
    <location>
        <begin position="7"/>
        <end position="206"/>
    </location>
</feature>
<evidence type="ECO:0000313" key="5">
    <source>
        <dbReference type="Proteomes" id="UP000239434"/>
    </source>
</evidence>
<evidence type="ECO:0000259" key="3">
    <source>
        <dbReference type="PROSITE" id="PS51480"/>
    </source>
</evidence>
<dbReference type="AlphaFoldDB" id="A0A2S9IWB4"/>
<dbReference type="NCBIfam" id="TIGR02365">
    <property type="entry name" value="dha_L_ycgS"/>
    <property type="match status" value="1"/>
</dbReference>
<dbReference type="RefSeq" id="WP_105740889.1">
    <property type="nucleotide sequence ID" value="NZ_PVBR01000003.1"/>
</dbReference>
<gene>
    <name evidence="4" type="primary">dhaL</name>
    <name evidence="4" type="ORF">C5748_05340</name>
</gene>
<dbReference type="InterPro" id="IPR036117">
    <property type="entry name" value="DhaL_dom_sf"/>
</dbReference>
<dbReference type="Gene3D" id="1.25.40.340">
    <property type="match status" value="1"/>
</dbReference>
<dbReference type="GO" id="GO:0004371">
    <property type="term" value="F:glycerone kinase activity"/>
    <property type="evidence" value="ECO:0007669"/>
    <property type="project" value="InterPro"/>
</dbReference>
<proteinExistence type="predicted"/>
<name>A0A2S9IWB4_9HYPH</name>
<comment type="caution">
    <text evidence="4">The sequence shown here is derived from an EMBL/GenBank/DDBJ whole genome shotgun (WGS) entry which is preliminary data.</text>
</comment>
<organism evidence="4 5">
    <name type="scientific">Phyllobacterium phragmitis</name>
    <dbReference type="NCBI Taxonomy" id="2670329"/>
    <lineage>
        <taxon>Bacteria</taxon>
        <taxon>Pseudomonadati</taxon>
        <taxon>Pseudomonadota</taxon>
        <taxon>Alphaproteobacteria</taxon>
        <taxon>Hyphomicrobiales</taxon>
        <taxon>Phyllobacteriaceae</taxon>
        <taxon>Phyllobacterium</taxon>
    </lineage>
</organism>
<dbReference type="InterPro" id="IPR050861">
    <property type="entry name" value="Dihydroxyacetone_Kinase"/>
</dbReference>
<dbReference type="SUPFAM" id="SSF101473">
    <property type="entry name" value="DhaL-like"/>
    <property type="match status" value="1"/>
</dbReference>
<dbReference type="GO" id="GO:0005829">
    <property type="term" value="C:cytosol"/>
    <property type="evidence" value="ECO:0007669"/>
    <property type="project" value="TreeGrafter"/>
</dbReference>
<sequence length="213" mass="21932">MQTFSNASSGDIVLAMADRIVENRAYLSEIDGKIGDGDHGVNMAKGFGMAAERLKGKNVSFGQSLDTLGTVLMTEIGGSMGPLYGVMFTEFAEKLEGAEEIDAKAFSDMLHAGLAGVQSIGSAKVGDKTLLDTLSPAVEAFDAAIASGKSFADALEALVAASEQGRDSTIDLVAKIGRASRLGERSRGVLDAGATSCAIILKELSLGASGKLH</sequence>
<keyword evidence="5" id="KW-1185">Reference proteome</keyword>
<protein>
    <submittedName>
        <fullName evidence="4">Dihydroxyacetone kinase subunit L</fullName>
    </submittedName>
</protein>
<dbReference type="PANTHER" id="PTHR28629">
    <property type="entry name" value="TRIOKINASE/FMN CYCLASE"/>
    <property type="match status" value="1"/>
</dbReference>
<reference evidence="4 5" key="1">
    <citation type="submission" date="2018-02" db="EMBL/GenBank/DDBJ databases">
        <title>The draft genome of Phyllobacterium sp. 1N-3.</title>
        <authorList>
            <person name="Liu L."/>
            <person name="Li L."/>
            <person name="Zhang X."/>
            <person name="Wang T."/>
            <person name="Liang L."/>
        </authorList>
    </citation>
    <scope>NUCLEOTIDE SEQUENCE [LARGE SCALE GENOMIC DNA]</scope>
    <source>
        <strain evidence="4 5">1N-3</strain>
    </source>
</reference>
<accession>A0A2S9IWB4</accession>
<keyword evidence="2 4" id="KW-0418">Kinase</keyword>
<keyword evidence="1" id="KW-0808">Transferase</keyword>
<dbReference type="Proteomes" id="UP000239434">
    <property type="component" value="Unassembled WGS sequence"/>
</dbReference>
<evidence type="ECO:0000256" key="1">
    <source>
        <dbReference type="ARBA" id="ARBA00022679"/>
    </source>
</evidence>